<dbReference type="InterPro" id="IPR043502">
    <property type="entry name" value="DNA/RNA_pol_sf"/>
</dbReference>
<evidence type="ECO:0000256" key="1">
    <source>
        <dbReference type="SAM" id="MobiDB-lite"/>
    </source>
</evidence>
<dbReference type="PANTHER" id="PTHR33223:SF11">
    <property type="entry name" value="ELEMENT PROTEIN, PUTATIVE-RELATED"/>
    <property type="match status" value="1"/>
</dbReference>
<name>Q9SJS1_ARATH</name>
<evidence type="ECO:0000259" key="2">
    <source>
        <dbReference type="Pfam" id="PF03732"/>
    </source>
</evidence>
<dbReference type="InterPro" id="IPR021109">
    <property type="entry name" value="Peptidase_aspartic_dom_sf"/>
</dbReference>
<feature type="compositionally biased region" description="Low complexity" evidence="1">
    <location>
        <begin position="411"/>
        <end position="424"/>
    </location>
</feature>
<feature type="region of interest" description="Disordered" evidence="1">
    <location>
        <begin position="266"/>
        <end position="289"/>
    </location>
</feature>
<sequence>MDDEHNQENGPANIGAGDAPRDLRQRKEIAPPVIQNNNFEIKSGLISMIQGNKFHGLPMEDPLNHLDEFDRLCNLTKINGVIEDGFNLRLFPFSLGGKAHIWEKNLPHDSITTWDDCKKAFLSKFFSNARTARLRNEISGFLQKAGESFCEAWERFKDGNYNEDCDRTVRSTADSDDKHRKEIKALNDKLDRILLSQQKHVHFLVDDEKYQVQDGRVTSWKKSATSTTTRVATKGITTSKPTTPTSPTAAQTLLIVKIKCILHNNNKGNYQPQPPPGFAPQQNQGPATPEADMKQMVQQLLHGQASGSMELAKKISKLHNKLHCSYNDLNVKVETLNTKVRYLEGHSASSSAPNQISLLPGKAIQNPKEYAHAISLRSGKALETREDPKTVTDDSEDQDGPLELPLDHFTRPTTRATSPATSPTAPKPVAVKNKEKVFVPPPYKPQLPFPGRHKKALADKYRAMFAKNIMEVELRIPLVDALALIPDSHKFLKELIVERIQEVQGWWSVRIPHGLLENLPIRIEAVEIPTDFVVLEMDEEPKDPLILGRPFLATAGAMIDVKKGKIDLNLGKDFGMSEEGSTRVQPAHSRTYSTSHSTLSANESGEPIIPTSDDWSELKAPKVDLKPFPKGLRYAFLGPNSTYPVIINAEINDDEVNLLLSELRKYRRAIGYSLSDIKGISPSLCYHRIHLENESYSSIEPQRRLNPNLKEVVKKEILKLLDAGVIYPISDST</sequence>
<reference key="1">
    <citation type="journal article" date="1999" name="Nature">
        <title>Sequence and analysis of chromosome 2 of the plant Arabidopsis thaliana.</title>
        <authorList>
            <person name="Lin X."/>
            <person name="Kaul S."/>
            <person name="Rounsley S."/>
            <person name="Shea T.P."/>
            <person name="Benito M.I."/>
            <person name="Town C.D."/>
            <person name="Fujii C.Y."/>
            <person name="Mason T."/>
            <person name="Bowman C.L."/>
            <person name="Barnstead M."/>
            <person name="Feldblyum T.V."/>
            <person name="Buell C.R."/>
            <person name="Ketchum K.A."/>
            <person name="Lee J."/>
            <person name="Ronning C.M."/>
            <person name="Koo H.L."/>
            <person name="Moffat K.S."/>
            <person name="Cronin L.A."/>
            <person name="Shen M."/>
            <person name="Pai G."/>
            <person name="Van Aken S."/>
            <person name="Umayam L."/>
            <person name="Tallon L.J."/>
            <person name="Gill J.E."/>
            <person name="Adams M.D."/>
            <person name="Carrera A.J."/>
            <person name="Creasy T.H."/>
            <person name="Goodman H.M."/>
            <person name="Somerville C.R."/>
            <person name="Copenhaver G.P."/>
            <person name="Preuss D."/>
            <person name="Nierman W.C."/>
            <person name="White O."/>
            <person name="Eisen J.A."/>
            <person name="Salzberg S.L."/>
            <person name="Fraser C.M."/>
            <person name="Venter J.C."/>
        </authorList>
    </citation>
    <scope>NUCLEOTIDE SEQUENCE [LARGE SCALE GENOMIC DNA]</scope>
    <source>
        <strain>cv. Columbia</strain>
    </source>
</reference>
<dbReference type="Gene3D" id="3.10.10.10">
    <property type="entry name" value="HIV Type 1 Reverse Transcriptase, subunit A, domain 1"/>
    <property type="match status" value="1"/>
</dbReference>
<gene>
    <name evidence="3" type="ordered locus">At2g06310</name>
</gene>
<reference evidence="3" key="2">
    <citation type="submission" date="2000-03" db="EMBL/GenBank/DDBJ databases">
        <authorList>
            <person name="Lin X."/>
            <person name="Kaul S."/>
            <person name="Shea T.P."/>
            <person name="Fujii C.Y."/>
            <person name="Shen M."/>
            <person name="VanAken S.E."/>
            <person name="Barnstead M.E."/>
            <person name="Mason T.M."/>
            <person name="Bowman C.L."/>
            <person name="Ronning C.M."/>
            <person name="Benito M.-I."/>
            <person name="Carrera A.J."/>
            <person name="Creasy T.H."/>
            <person name="Buell C.R."/>
            <person name="Town C.D."/>
            <person name="Nierman W.C."/>
            <person name="Fraser C.M."/>
            <person name="Venter J.C."/>
        </authorList>
    </citation>
    <scope>NUCLEOTIDE SEQUENCE</scope>
</reference>
<reference evidence="3" key="3">
    <citation type="submission" date="2002-02" db="EMBL/GenBank/DDBJ databases">
        <authorList>
            <person name="Town C.D."/>
            <person name="Kaul S."/>
        </authorList>
    </citation>
    <scope>NUCLEOTIDE SEQUENCE</scope>
</reference>
<proteinExistence type="predicted"/>
<feature type="compositionally biased region" description="Polar residues" evidence="1">
    <location>
        <begin position="582"/>
        <end position="603"/>
    </location>
</feature>
<organism evidence="3">
    <name type="scientific">Arabidopsis thaliana</name>
    <name type="common">Mouse-ear cress</name>
    <dbReference type="NCBI Taxonomy" id="3702"/>
    <lineage>
        <taxon>Eukaryota</taxon>
        <taxon>Viridiplantae</taxon>
        <taxon>Streptophyta</taxon>
        <taxon>Embryophyta</taxon>
        <taxon>Tracheophyta</taxon>
        <taxon>Spermatophyta</taxon>
        <taxon>Magnoliopsida</taxon>
        <taxon>eudicotyledons</taxon>
        <taxon>Gunneridae</taxon>
        <taxon>Pentapetalae</taxon>
        <taxon>rosids</taxon>
        <taxon>malvids</taxon>
        <taxon>Brassicales</taxon>
        <taxon>Brassicaceae</taxon>
        <taxon>Camelineae</taxon>
        <taxon>Arabidopsis</taxon>
    </lineage>
</organism>
<dbReference type="InterPro" id="IPR005162">
    <property type="entry name" value="Retrotrans_gag_dom"/>
</dbReference>
<feature type="region of interest" description="Disordered" evidence="1">
    <location>
        <begin position="577"/>
        <end position="606"/>
    </location>
</feature>
<feature type="region of interest" description="Disordered" evidence="1">
    <location>
        <begin position="1"/>
        <end position="22"/>
    </location>
</feature>
<dbReference type="PANTHER" id="PTHR33223">
    <property type="entry name" value="CCHC-TYPE DOMAIN-CONTAINING PROTEIN"/>
    <property type="match status" value="1"/>
</dbReference>
<feature type="domain" description="Retrotransposon gag" evidence="2">
    <location>
        <begin position="89"/>
        <end position="167"/>
    </location>
</feature>
<dbReference type="EMBL" id="AC006918">
    <property type="protein sequence ID" value="AAD23706.1"/>
    <property type="molecule type" value="Genomic_DNA"/>
</dbReference>
<dbReference type="SUPFAM" id="SSF56672">
    <property type="entry name" value="DNA/RNA polymerases"/>
    <property type="match status" value="1"/>
</dbReference>
<dbReference type="PIR" id="F84476">
    <property type="entry name" value="F84476"/>
</dbReference>
<feature type="compositionally biased region" description="Basic and acidic residues" evidence="1">
    <location>
        <begin position="380"/>
        <end position="392"/>
    </location>
</feature>
<dbReference type="Pfam" id="PF03732">
    <property type="entry name" value="Retrotrans_gag"/>
    <property type="match status" value="1"/>
</dbReference>
<dbReference type="AlphaFoldDB" id="Q9SJS1"/>
<protein>
    <submittedName>
        <fullName evidence="3">Putative Athila retroelement ORF1 protein</fullName>
    </submittedName>
</protein>
<evidence type="ECO:0000313" key="3">
    <source>
        <dbReference type="EMBL" id="AAD23706.1"/>
    </source>
</evidence>
<accession>Q9SJS1</accession>
<dbReference type="Gene3D" id="2.40.70.10">
    <property type="entry name" value="Acid Proteases"/>
    <property type="match status" value="1"/>
</dbReference>
<feature type="region of interest" description="Disordered" evidence="1">
    <location>
        <begin position="375"/>
        <end position="433"/>
    </location>
</feature>